<comment type="caution">
    <text evidence="2">The sequence shown here is derived from an EMBL/GenBank/DDBJ whole genome shotgun (WGS) entry which is preliminary data.</text>
</comment>
<evidence type="ECO:0000259" key="1">
    <source>
        <dbReference type="Pfam" id="PF01048"/>
    </source>
</evidence>
<organism evidence="2 3">
    <name type="scientific">Aspergillus lucknowensis</name>
    <dbReference type="NCBI Taxonomy" id="176173"/>
    <lineage>
        <taxon>Eukaryota</taxon>
        <taxon>Fungi</taxon>
        <taxon>Dikarya</taxon>
        <taxon>Ascomycota</taxon>
        <taxon>Pezizomycotina</taxon>
        <taxon>Eurotiomycetes</taxon>
        <taxon>Eurotiomycetidae</taxon>
        <taxon>Eurotiales</taxon>
        <taxon>Aspergillaceae</taxon>
        <taxon>Aspergillus</taxon>
        <taxon>Aspergillus subgen. Nidulantes</taxon>
    </lineage>
</organism>
<dbReference type="InterPro" id="IPR035994">
    <property type="entry name" value="Nucleoside_phosphorylase_sf"/>
</dbReference>
<dbReference type="Proteomes" id="UP001610432">
    <property type="component" value="Unassembled WGS sequence"/>
</dbReference>
<dbReference type="Pfam" id="PF01048">
    <property type="entry name" value="PNP_UDP_1"/>
    <property type="match status" value="1"/>
</dbReference>
<sequence>MNQQCGDPKSLHSYTVAWICALQEELRCACYMLDEEFKDPDLLPYGDDNRYVFGRVDKHYVAVVRLADDRYGNFSATYTATNMVLTFPNLQFALMVGIGGGVPSTKNDIRLGDVVVSQPRGSFGGVVEYDRGLNGPAKVLLDALEEIRKRYNDHRKPDTIAQHIRRMDIMKDYRRPRSDQLFQASYVHTGGKTCEHCDLTKVIRRPHRQAHRAVTVHYGTIASGNSVMKDAVTRERYAQNPELNVLCFEMEAAGLMNIVPCLVVRGISDYSDSHKNDEWRKYAALSAAAYAREEIMEIAR</sequence>
<dbReference type="GeneID" id="98146175"/>
<keyword evidence="3" id="KW-1185">Reference proteome</keyword>
<dbReference type="PANTHER" id="PTHR46082">
    <property type="entry name" value="ATP/GTP-BINDING PROTEIN-RELATED"/>
    <property type="match status" value="1"/>
</dbReference>
<dbReference type="InterPro" id="IPR000845">
    <property type="entry name" value="Nucleoside_phosphorylase_d"/>
</dbReference>
<accession>A0ABR4LUV8</accession>
<gene>
    <name evidence="2" type="ORF">BJX67DRAFT_371576</name>
</gene>
<proteinExistence type="predicted"/>
<evidence type="ECO:0000313" key="2">
    <source>
        <dbReference type="EMBL" id="KAL2868187.1"/>
    </source>
</evidence>
<dbReference type="RefSeq" id="XP_070887166.1">
    <property type="nucleotide sequence ID" value="XM_071031103.1"/>
</dbReference>
<feature type="domain" description="Nucleoside phosphorylase" evidence="1">
    <location>
        <begin position="17"/>
        <end position="279"/>
    </location>
</feature>
<protein>
    <submittedName>
        <fullName evidence="2">Purine and uridine phosphorylase</fullName>
    </submittedName>
</protein>
<evidence type="ECO:0000313" key="3">
    <source>
        <dbReference type="Proteomes" id="UP001610432"/>
    </source>
</evidence>
<reference evidence="2 3" key="1">
    <citation type="submission" date="2024-07" db="EMBL/GenBank/DDBJ databases">
        <title>Section-level genome sequencing and comparative genomics of Aspergillus sections Usti and Cavernicolus.</title>
        <authorList>
            <consortium name="Lawrence Berkeley National Laboratory"/>
            <person name="Nybo J.L."/>
            <person name="Vesth T.C."/>
            <person name="Theobald S."/>
            <person name="Frisvad J.C."/>
            <person name="Larsen T.O."/>
            <person name="Kjaerboelling I."/>
            <person name="Rothschild-Mancinelli K."/>
            <person name="Lyhne E.K."/>
            <person name="Kogle M.E."/>
            <person name="Barry K."/>
            <person name="Clum A."/>
            <person name="Na H."/>
            <person name="Ledsgaard L."/>
            <person name="Lin J."/>
            <person name="Lipzen A."/>
            <person name="Kuo A."/>
            <person name="Riley R."/>
            <person name="Mondo S."/>
            <person name="Labutti K."/>
            <person name="Haridas S."/>
            <person name="Pangalinan J."/>
            <person name="Salamov A.A."/>
            <person name="Simmons B.A."/>
            <person name="Magnuson J.K."/>
            <person name="Chen J."/>
            <person name="Drula E."/>
            <person name="Henrissat B."/>
            <person name="Wiebenga A."/>
            <person name="Lubbers R.J."/>
            <person name="Gomes A.C."/>
            <person name="Macurrencykelacurrency M.R."/>
            <person name="Stajich J."/>
            <person name="Grigoriev I.V."/>
            <person name="Mortensen U.H."/>
            <person name="De Vries R.P."/>
            <person name="Baker S.E."/>
            <person name="Andersen M.R."/>
        </authorList>
    </citation>
    <scope>NUCLEOTIDE SEQUENCE [LARGE SCALE GENOMIC DNA]</scope>
    <source>
        <strain evidence="2 3">CBS 449.75</strain>
    </source>
</reference>
<dbReference type="EMBL" id="JBFXLQ010000015">
    <property type="protein sequence ID" value="KAL2868187.1"/>
    <property type="molecule type" value="Genomic_DNA"/>
</dbReference>
<dbReference type="InterPro" id="IPR053137">
    <property type="entry name" value="NLR-like"/>
</dbReference>
<dbReference type="SUPFAM" id="SSF53167">
    <property type="entry name" value="Purine and uridine phosphorylases"/>
    <property type="match status" value="1"/>
</dbReference>
<name>A0ABR4LUV8_9EURO</name>
<dbReference type="PANTHER" id="PTHR46082:SF11">
    <property type="entry name" value="AAA+ ATPASE DOMAIN-CONTAINING PROTEIN-RELATED"/>
    <property type="match status" value="1"/>
</dbReference>
<dbReference type="Gene3D" id="3.40.50.1580">
    <property type="entry name" value="Nucleoside phosphorylase domain"/>
    <property type="match status" value="1"/>
</dbReference>